<organism evidence="10 11">
    <name type="scientific">Polarella glacialis</name>
    <name type="common">Dinoflagellate</name>
    <dbReference type="NCBI Taxonomy" id="89957"/>
    <lineage>
        <taxon>Eukaryota</taxon>
        <taxon>Sar</taxon>
        <taxon>Alveolata</taxon>
        <taxon>Dinophyceae</taxon>
        <taxon>Suessiales</taxon>
        <taxon>Suessiaceae</taxon>
        <taxon>Polarella</taxon>
    </lineage>
</organism>
<evidence type="ECO:0000256" key="4">
    <source>
        <dbReference type="ARBA" id="ARBA00022741"/>
    </source>
</evidence>
<evidence type="ECO:0000256" key="1">
    <source>
        <dbReference type="ARBA" id="ARBA00012513"/>
    </source>
</evidence>
<dbReference type="EC" id="2.7.11.1" evidence="1"/>
<keyword evidence="4" id="KW-0547">Nucleotide-binding</keyword>
<comment type="caution">
    <text evidence="10">The sequence shown here is derived from an EMBL/GenBank/DDBJ whole genome shotgun (WGS) entry which is preliminary data.</text>
</comment>
<dbReference type="InterPro" id="IPR051131">
    <property type="entry name" value="NEK_Ser/Thr_kinase_NIMA"/>
</dbReference>
<dbReference type="GO" id="GO:0005524">
    <property type="term" value="F:ATP binding"/>
    <property type="evidence" value="ECO:0007669"/>
    <property type="project" value="UniProtKB-KW"/>
</dbReference>
<evidence type="ECO:0000256" key="8">
    <source>
        <dbReference type="ARBA" id="ARBA00048679"/>
    </source>
</evidence>
<evidence type="ECO:0000256" key="2">
    <source>
        <dbReference type="ARBA" id="ARBA00022527"/>
    </source>
</evidence>
<feature type="domain" description="Protein kinase" evidence="9">
    <location>
        <begin position="4"/>
        <end position="258"/>
    </location>
</feature>
<evidence type="ECO:0000256" key="5">
    <source>
        <dbReference type="ARBA" id="ARBA00022777"/>
    </source>
</evidence>
<protein>
    <recommendedName>
        <fullName evidence="1">non-specific serine/threonine protein kinase</fullName>
        <ecNumber evidence="1">2.7.11.1</ecNumber>
    </recommendedName>
</protein>
<sequence length="391" mass="43252">MLQYDRVRHISTGRFGASMLVKASGQLSLMKTINVSRLDNRRREELLNEVLELSDLRHPNIVAVQECFLKEGTLCLVLDYFEGGTLAGQVEKARAGGLAAGQVLQWFSEALLGLDFLHTRCIIHRDMQTRRLLLSKDGHVALNAVTLSALLLESFSTEPRPDVEALRYLSPEVVSGAEEHSFASDMWALGVVLYELLALQPPFHNKDPRGLIESIMSGQLRALPARHAPDLHELCYSLLRRDPADRLSTSDVLKQPLVQTRLWELLGEESSISSGGSRTVPFRRLPGGLSGHRPRKGIGLLSVAEAHGAPRGLRCIGEASSQKTSQEHRPPPALFNFRRPETRPVLTALSPCYTPRTGTEEVHFPEPRITVQEDVFISASSLLDRADLAGV</sequence>
<keyword evidence="5" id="KW-0418">Kinase</keyword>
<dbReference type="PANTHER" id="PTHR44899:SF3">
    <property type="entry name" value="SERINE_THREONINE-PROTEIN KINASE NEK1"/>
    <property type="match status" value="1"/>
</dbReference>
<dbReference type="Pfam" id="PF00069">
    <property type="entry name" value="Pkinase"/>
    <property type="match status" value="1"/>
</dbReference>
<keyword evidence="6" id="KW-0067">ATP-binding</keyword>
<dbReference type="Proteomes" id="UP000626109">
    <property type="component" value="Unassembled WGS sequence"/>
</dbReference>
<evidence type="ECO:0000256" key="6">
    <source>
        <dbReference type="ARBA" id="ARBA00022840"/>
    </source>
</evidence>
<dbReference type="AlphaFoldDB" id="A0A813JEE6"/>
<evidence type="ECO:0000313" key="11">
    <source>
        <dbReference type="Proteomes" id="UP000626109"/>
    </source>
</evidence>
<dbReference type="SUPFAM" id="SSF56112">
    <property type="entry name" value="Protein kinase-like (PK-like)"/>
    <property type="match status" value="1"/>
</dbReference>
<dbReference type="Gene3D" id="1.10.510.10">
    <property type="entry name" value="Transferase(Phosphotransferase) domain 1"/>
    <property type="match status" value="1"/>
</dbReference>
<evidence type="ECO:0000256" key="3">
    <source>
        <dbReference type="ARBA" id="ARBA00022679"/>
    </source>
</evidence>
<keyword evidence="2" id="KW-0723">Serine/threonine-protein kinase</keyword>
<dbReference type="GO" id="GO:0004674">
    <property type="term" value="F:protein serine/threonine kinase activity"/>
    <property type="evidence" value="ECO:0007669"/>
    <property type="project" value="UniProtKB-KW"/>
</dbReference>
<dbReference type="PANTHER" id="PTHR44899">
    <property type="entry name" value="CAMK FAMILY PROTEIN KINASE"/>
    <property type="match status" value="1"/>
</dbReference>
<dbReference type="EMBL" id="CAJNNW010024505">
    <property type="protein sequence ID" value="CAE8672856.1"/>
    <property type="molecule type" value="Genomic_DNA"/>
</dbReference>
<gene>
    <name evidence="10" type="ORF">PGLA2088_LOCUS18258</name>
</gene>
<comment type="catalytic activity">
    <reaction evidence="8">
        <text>L-seryl-[protein] + ATP = O-phospho-L-seryl-[protein] + ADP + H(+)</text>
        <dbReference type="Rhea" id="RHEA:17989"/>
        <dbReference type="Rhea" id="RHEA-COMP:9863"/>
        <dbReference type="Rhea" id="RHEA-COMP:11604"/>
        <dbReference type="ChEBI" id="CHEBI:15378"/>
        <dbReference type="ChEBI" id="CHEBI:29999"/>
        <dbReference type="ChEBI" id="CHEBI:30616"/>
        <dbReference type="ChEBI" id="CHEBI:83421"/>
        <dbReference type="ChEBI" id="CHEBI:456216"/>
        <dbReference type="EC" id="2.7.11.1"/>
    </reaction>
</comment>
<dbReference type="Gene3D" id="3.30.200.20">
    <property type="entry name" value="Phosphorylase Kinase, domain 1"/>
    <property type="match status" value="1"/>
</dbReference>
<dbReference type="PROSITE" id="PS50011">
    <property type="entry name" value="PROTEIN_KINASE_DOM"/>
    <property type="match status" value="1"/>
</dbReference>
<comment type="catalytic activity">
    <reaction evidence="7">
        <text>L-threonyl-[protein] + ATP = O-phospho-L-threonyl-[protein] + ADP + H(+)</text>
        <dbReference type="Rhea" id="RHEA:46608"/>
        <dbReference type="Rhea" id="RHEA-COMP:11060"/>
        <dbReference type="Rhea" id="RHEA-COMP:11605"/>
        <dbReference type="ChEBI" id="CHEBI:15378"/>
        <dbReference type="ChEBI" id="CHEBI:30013"/>
        <dbReference type="ChEBI" id="CHEBI:30616"/>
        <dbReference type="ChEBI" id="CHEBI:61977"/>
        <dbReference type="ChEBI" id="CHEBI:456216"/>
        <dbReference type="EC" id="2.7.11.1"/>
    </reaction>
</comment>
<dbReference type="InterPro" id="IPR011009">
    <property type="entry name" value="Kinase-like_dom_sf"/>
</dbReference>
<dbReference type="InterPro" id="IPR000719">
    <property type="entry name" value="Prot_kinase_dom"/>
</dbReference>
<accession>A0A813JEE6</accession>
<evidence type="ECO:0000313" key="10">
    <source>
        <dbReference type="EMBL" id="CAE8672856.1"/>
    </source>
</evidence>
<evidence type="ECO:0000256" key="7">
    <source>
        <dbReference type="ARBA" id="ARBA00047899"/>
    </source>
</evidence>
<name>A0A813JEE6_POLGL</name>
<evidence type="ECO:0000259" key="9">
    <source>
        <dbReference type="PROSITE" id="PS50011"/>
    </source>
</evidence>
<keyword evidence="3" id="KW-0808">Transferase</keyword>
<reference evidence="10" key="1">
    <citation type="submission" date="2021-02" db="EMBL/GenBank/DDBJ databases">
        <authorList>
            <person name="Dougan E. K."/>
            <person name="Rhodes N."/>
            <person name="Thang M."/>
            <person name="Chan C."/>
        </authorList>
    </citation>
    <scope>NUCLEOTIDE SEQUENCE</scope>
</reference>
<proteinExistence type="predicted"/>